<protein>
    <submittedName>
        <fullName evidence="3">Chloramphenicol acetyltransferase</fullName>
    </submittedName>
</protein>
<dbReference type="AlphaFoldDB" id="A0A161SDD0"/>
<keyword evidence="2" id="KW-0677">Repeat</keyword>
<accession>A0A161SDD0</accession>
<keyword evidence="1 3" id="KW-0808">Transferase</keyword>
<keyword evidence="4" id="KW-1185">Reference proteome</keyword>
<organism evidence="3 4">
    <name type="scientific">Paenibacillus elgii</name>
    <dbReference type="NCBI Taxonomy" id="189691"/>
    <lineage>
        <taxon>Bacteria</taxon>
        <taxon>Bacillati</taxon>
        <taxon>Bacillota</taxon>
        <taxon>Bacilli</taxon>
        <taxon>Bacillales</taxon>
        <taxon>Paenibacillaceae</taxon>
        <taxon>Paenibacillus</taxon>
    </lineage>
</organism>
<evidence type="ECO:0000256" key="2">
    <source>
        <dbReference type="ARBA" id="ARBA00022737"/>
    </source>
</evidence>
<dbReference type="InterPro" id="IPR011004">
    <property type="entry name" value="Trimer_LpxA-like_sf"/>
</dbReference>
<gene>
    <name evidence="3" type="ORF">AV654_00230</name>
</gene>
<dbReference type="PANTHER" id="PTHR43300">
    <property type="entry name" value="ACETYLTRANSFERASE"/>
    <property type="match status" value="1"/>
</dbReference>
<proteinExistence type="predicted"/>
<dbReference type="Proteomes" id="UP000076563">
    <property type="component" value="Unassembled WGS sequence"/>
</dbReference>
<dbReference type="CDD" id="cd03349">
    <property type="entry name" value="LbH_XAT"/>
    <property type="match status" value="1"/>
</dbReference>
<dbReference type="PROSITE" id="PS00101">
    <property type="entry name" value="HEXAPEP_TRANSFERASES"/>
    <property type="match status" value="1"/>
</dbReference>
<dbReference type="InterPro" id="IPR050179">
    <property type="entry name" value="Trans_hexapeptide_repeat"/>
</dbReference>
<reference evidence="4" key="1">
    <citation type="submission" date="2016-01" db="EMBL/GenBank/DDBJ databases">
        <title>Draft genome of Chromobacterium sp. F49.</title>
        <authorList>
            <person name="Hong K.W."/>
        </authorList>
    </citation>
    <scope>NUCLEOTIDE SEQUENCE [LARGE SCALE GENOMIC DNA]</scope>
    <source>
        <strain evidence="4">M63</strain>
    </source>
</reference>
<dbReference type="GO" id="GO:0016740">
    <property type="term" value="F:transferase activity"/>
    <property type="evidence" value="ECO:0007669"/>
    <property type="project" value="UniProtKB-KW"/>
</dbReference>
<comment type="caution">
    <text evidence="3">The sequence shown here is derived from an EMBL/GenBank/DDBJ whole genome shotgun (WGS) entry which is preliminary data.</text>
</comment>
<dbReference type="EMBL" id="LQRA01000001">
    <property type="protein sequence ID" value="KZE84373.1"/>
    <property type="molecule type" value="Genomic_DNA"/>
</dbReference>
<dbReference type="Gene3D" id="2.160.10.10">
    <property type="entry name" value="Hexapeptide repeat proteins"/>
    <property type="match status" value="1"/>
</dbReference>
<dbReference type="STRING" id="1007103.GCA_000213315_04483"/>
<evidence type="ECO:0000313" key="4">
    <source>
        <dbReference type="Proteomes" id="UP000076563"/>
    </source>
</evidence>
<dbReference type="InterPro" id="IPR001451">
    <property type="entry name" value="Hexapep"/>
</dbReference>
<dbReference type="OrthoDB" id="9801697at2"/>
<dbReference type="RefSeq" id="WP_063177539.1">
    <property type="nucleotide sequence ID" value="NZ_LQRA01000001.1"/>
</dbReference>
<dbReference type="PANTHER" id="PTHR43300:SF11">
    <property type="entry name" value="ACETYLTRANSFERASE RV3034C-RELATED"/>
    <property type="match status" value="1"/>
</dbReference>
<dbReference type="Pfam" id="PF00132">
    <property type="entry name" value="Hexapep"/>
    <property type="match status" value="1"/>
</dbReference>
<name>A0A161SDD0_9BACL</name>
<evidence type="ECO:0000256" key="1">
    <source>
        <dbReference type="ARBA" id="ARBA00022679"/>
    </source>
</evidence>
<dbReference type="SUPFAM" id="SSF51161">
    <property type="entry name" value="Trimeric LpxA-like enzymes"/>
    <property type="match status" value="1"/>
</dbReference>
<dbReference type="eggNOG" id="COG0110">
    <property type="taxonomic scope" value="Bacteria"/>
</dbReference>
<evidence type="ECO:0000313" key="3">
    <source>
        <dbReference type="EMBL" id="KZE84373.1"/>
    </source>
</evidence>
<sequence>MDNQSPIESLRTQLPSRTVENKIYIGEFTYGHPDIRSWGESSILIIGKFCSIADRVTIFLGGEHRPDWVTTYPFNSLMPKYSFITGHPKSKGNVTIGHDVWLASGATILSGVTVGHGAVVGAGAVVSKDVPPYAIVAGNPAKVIKYRFPEATIQHLLRIEWWDWPLDKIERAVPLLLSGDTDAFFHYGDTVG</sequence>
<dbReference type="InterPro" id="IPR018357">
    <property type="entry name" value="Hexapep_transf_CS"/>
</dbReference>